<evidence type="ECO:0000313" key="2">
    <source>
        <dbReference type="Proteomes" id="UP000322000"/>
    </source>
</evidence>
<dbReference type="AlphaFoldDB" id="A0A7E5WEV2"/>
<gene>
    <name evidence="3" type="primary">LOC113502050</name>
</gene>
<dbReference type="KEGG" id="tnl:113502050"/>
<dbReference type="OrthoDB" id="427960at2759"/>
<organism evidence="2 3">
    <name type="scientific">Trichoplusia ni</name>
    <name type="common">Cabbage looper</name>
    <dbReference type="NCBI Taxonomy" id="7111"/>
    <lineage>
        <taxon>Eukaryota</taxon>
        <taxon>Metazoa</taxon>
        <taxon>Ecdysozoa</taxon>
        <taxon>Arthropoda</taxon>
        <taxon>Hexapoda</taxon>
        <taxon>Insecta</taxon>
        <taxon>Pterygota</taxon>
        <taxon>Neoptera</taxon>
        <taxon>Endopterygota</taxon>
        <taxon>Lepidoptera</taxon>
        <taxon>Glossata</taxon>
        <taxon>Ditrysia</taxon>
        <taxon>Noctuoidea</taxon>
        <taxon>Noctuidae</taxon>
        <taxon>Plusiinae</taxon>
        <taxon>Trichoplusia</taxon>
    </lineage>
</organism>
<name>A0A7E5WEV2_TRINI</name>
<keyword evidence="2" id="KW-1185">Reference proteome</keyword>
<feature type="compositionally biased region" description="Basic and acidic residues" evidence="1">
    <location>
        <begin position="311"/>
        <end position="320"/>
    </location>
</feature>
<reference evidence="3" key="1">
    <citation type="submission" date="2025-08" db="UniProtKB">
        <authorList>
            <consortium name="RefSeq"/>
        </authorList>
    </citation>
    <scope>IDENTIFICATION</scope>
</reference>
<dbReference type="RefSeq" id="XP_026739228.1">
    <property type="nucleotide sequence ID" value="XM_026883427.1"/>
</dbReference>
<dbReference type="InParanoid" id="A0A7E5WEV2"/>
<feature type="region of interest" description="Disordered" evidence="1">
    <location>
        <begin position="236"/>
        <end position="271"/>
    </location>
</feature>
<evidence type="ECO:0000256" key="1">
    <source>
        <dbReference type="SAM" id="MobiDB-lite"/>
    </source>
</evidence>
<feature type="region of interest" description="Disordered" evidence="1">
    <location>
        <begin position="302"/>
        <end position="402"/>
    </location>
</feature>
<feature type="compositionally biased region" description="Basic and acidic residues" evidence="1">
    <location>
        <begin position="159"/>
        <end position="169"/>
    </location>
</feature>
<evidence type="ECO:0000313" key="3">
    <source>
        <dbReference type="RefSeq" id="XP_026739228.1"/>
    </source>
</evidence>
<accession>A0A7E5WEV2</accession>
<dbReference type="GeneID" id="113502050"/>
<feature type="compositionally biased region" description="Low complexity" evidence="1">
    <location>
        <begin position="370"/>
        <end position="390"/>
    </location>
</feature>
<feature type="compositionally biased region" description="Low complexity" evidence="1">
    <location>
        <begin position="245"/>
        <end position="256"/>
    </location>
</feature>
<feature type="region of interest" description="Disordered" evidence="1">
    <location>
        <begin position="16"/>
        <end position="195"/>
    </location>
</feature>
<proteinExistence type="predicted"/>
<protein>
    <submittedName>
        <fullName evidence="3">Uncharacterized protein LOC113502050</fullName>
    </submittedName>
</protein>
<dbReference type="Proteomes" id="UP000322000">
    <property type="component" value="Chromosome 16"/>
</dbReference>
<feature type="compositionally biased region" description="Basic residues" evidence="1">
    <location>
        <begin position="391"/>
        <end position="401"/>
    </location>
</feature>
<sequence length="462" mass="48279">MSDTEVLVVSCDPADARRSQVSGPASVKLVTDGRAGVDDQAPVADNITGSTVNAEEGPHRSSSLRKRPRDRASKGGSGLAGQSSDEDGLPAPKLQTGRRGRQASKGASTSRPRRDAQGRFVRSNAQAASEAKSDVGVTTEDPGGESGASLGSSKAELNAARREQRKAVAADEVSAMAERARERRAALTAEGGEPSAAALSQLALDGVDLTASDEVAKLQEHNGRLRADLEDLRRQVAALSEQQQRRAPPSAAAPVVAPSPAPRPASARSDDEVERIVRLCMLQCGSMVNARIRAVSRRLPPETLRPPLAADGRRRMEEPPRSAPRQGKPTGGVKKEDGAPPSAQPTTPGSKGESWATVVGRKKARKAAKADSAAARAPGPTAKAAAQPARRTAKGGRKRPTVRALRSEAVTLTLQPGAAKRGVTYQSVIAEAKAKIKSSDLGLQWGHGCAAVRGGRCCERQR</sequence>